<name>A0ABU6ZY03_9FABA</name>
<accession>A0ABU6ZY03</accession>
<organism evidence="1 2">
    <name type="scientific">Stylosanthes scabra</name>
    <dbReference type="NCBI Taxonomy" id="79078"/>
    <lineage>
        <taxon>Eukaryota</taxon>
        <taxon>Viridiplantae</taxon>
        <taxon>Streptophyta</taxon>
        <taxon>Embryophyta</taxon>
        <taxon>Tracheophyta</taxon>
        <taxon>Spermatophyta</taxon>
        <taxon>Magnoliopsida</taxon>
        <taxon>eudicotyledons</taxon>
        <taxon>Gunneridae</taxon>
        <taxon>Pentapetalae</taxon>
        <taxon>rosids</taxon>
        <taxon>fabids</taxon>
        <taxon>Fabales</taxon>
        <taxon>Fabaceae</taxon>
        <taxon>Papilionoideae</taxon>
        <taxon>50 kb inversion clade</taxon>
        <taxon>dalbergioids sensu lato</taxon>
        <taxon>Dalbergieae</taxon>
        <taxon>Pterocarpus clade</taxon>
        <taxon>Stylosanthes</taxon>
    </lineage>
</organism>
<gene>
    <name evidence="1" type="ORF">PIB30_108042</name>
</gene>
<dbReference type="EMBL" id="JASCZI010276716">
    <property type="protein sequence ID" value="MED6226874.1"/>
    <property type="molecule type" value="Genomic_DNA"/>
</dbReference>
<reference evidence="1 2" key="1">
    <citation type="journal article" date="2023" name="Plants (Basel)">
        <title>Bridging the Gap: Combining Genomics and Transcriptomics Approaches to Understand Stylosanthes scabra, an Orphan Legume from the Brazilian Caatinga.</title>
        <authorList>
            <person name="Ferreira-Neto J.R.C."/>
            <person name="da Silva M.D."/>
            <person name="Binneck E."/>
            <person name="de Melo N.F."/>
            <person name="da Silva R.H."/>
            <person name="de Melo A.L.T.M."/>
            <person name="Pandolfi V."/>
            <person name="Bustamante F.O."/>
            <person name="Brasileiro-Vidal A.C."/>
            <person name="Benko-Iseppon A.M."/>
        </authorList>
    </citation>
    <scope>NUCLEOTIDE SEQUENCE [LARGE SCALE GENOMIC DNA]</scope>
    <source>
        <tissue evidence="1">Leaves</tissue>
    </source>
</reference>
<evidence type="ECO:0000313" key="2">
    <source>
        <dbReference type="Proteomes" id="UP001341840"/>
    </source>
</evidence>
<sequence length="63" mass="7305">RNLPRTQWRRRNCEWRSEVRENGAGRLVAAVVFWMKKGREKEGCRNGEGEGTTRFIITDGLAV</sequence>
<feature type="non-terminal residue" evidence="1">
    <location>
        <position position="1"/>
    </location>
</feature>
<proteinExistence type="predicted"/>
<evidence type="ECO:0000313" key="1">
    <source>
        <dbReference type="EMBL" id="MED6226874.1"/>
    </source>
</evidence>
<comment type="caution">
    <text evidence="1">The sequence shown here is derived from an EMBL/GenBank/DDBJ whole genome shotgun (WGS) entry which is preliminary data.</text>
</comment>
<keyword evidence="2" id="KW-1185">Reference proteome</keyword>
<feature type="non-terminal residue" evidence="1">
    <location>
        <position position="63"/>
    </location>
</feature>
<dbReference type="Proteomes" id="UP001341840">
    <property type="component" value="Unassembled WGS sequence"/>
</dbReference>
<protein>
    <submittedName>
        <fullName evidence="1">Uncharacterized protein</fullName>
    </submittedName>
</protein>